<dbReference type="InterPro" id="IPR053781">
    <property type="entry name" value="F-box_AtFBL13-like"/>
</dbReference>
<gene>
    <name evidence="3" type="primary">LOC101504794</name>
</gene>
<dbReference type="AlphaFoldDB" id="A0A3Q7XJT8"/>
<evidence type="ECO:0000313" key="3">
    <source>
        <dbReference type="RefSeq" id="XP_027186743.1"/>
    </source>
</evidence>
<dbReference type="Pfam" id="PF00646">
    <property type="entry name" value="F-box"/>
    <property type="match status" value="1"/>
</dbReference>
<dbReference type="PaxDb" id="3827-XP_004515704.1"/>
<dbReference type="PANTHER" id="PTHR32212">
    <property type="entry name" value="CYCLIN-LIKE F-BOX"/>
    <property type="match status" value="1"/>
</dbReference>
<evidence type="ECO:0000313" key="2">
    <source>
        <dbReference type="Proteomes" id="UP000087171"/>
    </source>
</evidence>
<keyword evidence="2" id="KW-1185">Reference proteome</keyword>
<dbReference type="InterPro" id="IPR036047">
    <property type="entry name" value="F-box-like_dom_sf"/>
</dbReference>
<organism evidence="2 3">
    <name type="scientific">Cicer arietinum</name>
    <name type="common">Chickpea</name>
    <name type="synonym">Garbanzo</name>
    <dbReference type="NCBI Taxonomy" id="3827"/>
    <lineage>
        <taxon>Eukaryota</taxon>
        <taxon>Viridiplantae</taxon>
        <taxon>Streptophyta</taxon>
        <taxon>Embryophyta</taxon>
        <taxon>Tracheophyta</taxon>
        <taxon>Spermatophyta</taxon>
        <taxon>Magnoliopsida</taxon>
        <taxon>eudicotyledons</taxon>
        <taxon>Gunneridae</taxon>
        <taxon>Pentapetalae</taxon>
        <taxon>rosids</taxon>
        <taxon>fabids</taxon>
        <taxon>Fabales</taxon>
        <taxon>Fabaceae</taxon>
        <taxon>Papilionoideae</taxon>
        <taxon>50 kb inversion clade</taxon>
        <taxon>NPAAA clade</taxon>
        <taxon>Hologalegina</taxon>
        <taxon>IRL clade</taxon>
        <taxon>Cicereae</taxon>
        <taxon>Cicer</taxon>
    </lineage>
</organism>
<dbReference type="PANTHER" id="PTHR32212:SF267">
    <property type="entry name" value="F-BOX_RNI_FBD-LIKE DOMAIN PROTEIN"/>
    <property type="match status" value="1"/>
</dbReference>
<accession>A0A3Q7XJT8</accession>
<dbReference type="SUPFAM" id="SSF81383">
    <property type="entry name" value="F-box domain"/>
    <property type="match status" value="1"/>
</dbReference>
<protein>
    <submittedName>
        <fullName evidence="3">F-box/LRR-repeat protein At4g14103-like isoform X1</fullName>
    </submittedName>
</protein>
<dbReference type="Proteomes" id="UP000087171">
    <property type="component" value="Unplaced"/>
</dbReference>
<sequence>MRIYHISQANQKNYSQRSIVDLIRQHIKVCMAEEKERLEEVKKMQSESVRKLERDRLSDLPDFVLLHIMKFMNTKQAVQTCVLSKRWKDLWQRLTNLALNSYDFTSLTHFSKFVSSVLSHRNGSVSLHDLDLRQKGCIEPGLLDRVMTYAVSHNVENLTIEVNLNFERGFKLHPCVFFCRTLTYLKLSIWAIPWMTELPTSLQLPALKSLHLEHVTFAANDNGFAAPFSNCHMLNTLVLDRCNLHRDAKFLTISNSMISCLTIGSTIQEVAYKIVLSTPNLNSLTVTRDLIHHVSACDLCFLERVYIDVDAYFHTNFERTYSALISWLQALANYVQIMTLSSSTLKILNVLSTSMISQLPCFVRLESLKLKMKSSSNISDEKVSRIVEFLLQKSPLAKVEMIDC</sequence>
<dbReference type="Pfam" id="PF24758">
    <property type="entry name" value="LRR_At5g56370"/>
    <property type="match status" value="1"/>
</dbReference>
<dbReference type="RefSeq" id="XP_027186743.1">
    <property type="nucleotide sequence ID" value="XM_027330942.1"/>
</dbReference>
<dbReference type="STRING" id="3827.A0A3Q7XJT8"/>
<proteinExistence type="predicted"/>
<dbReference type="OrthoDB" id="1848700at2759"/>
<feature type="domain" description="F-box" evidence="1">
    <location>
        <begin position="54"/>
        <end position="102"/>
    </location>
</feature>
<dbReference type="InterPro" id="IPR055411">
    <property type="entry name" value="LRR_FXL15/At3g58940/PEG3-like"/>
</dbReference>
<dbReference type="CDD" id="cd22160">
    <property type="entry name" value="F-box_AtFBL13-like"/>
    <property type="match status" value="1"/>
</dbReference>
<name>A0A3Q7XJT8_CICAR</name>
<dbReference type="SUPFAM" id="SSF52058">
    <property type="entry name" value="L domain-like"/>
    <property type="match status" value="1"/>
</dbReference>
<evidence type="ECO:0000259" key="1">
    <source>
        <dbReference type="PROSITE" id="PS50181"/>
    </source>
</evidence>
<reference evidence="3" key="1">
    <citation type="submission" date="2025-08" db="UniProtKB">
        <authorList>
            <consortium name="RefSeq"/>
        </authorList>
    </citation>
    <scope>IDENTIFICATION</scope>
    <source>
        <tissue evidence="3">Etiolated seedlings</tissue>
    </source>
</reference>
<dbReference type="InterPro" id="IPR001810">
    <property type="entry name" value="F-box_dom"/>
</dbReference>
<dbReference type="PROSITE" id="PS50181">
    <property type="entry name" value="FBOX"/>
    <property type="match status" value="1"/>
</dbReference>
<dbReference type="Gene3D" id="1.20.1280.50">
    <property type="match status" value="1"/>
</dbReference>